<organism evidence="2 3">
    <name type="scientific">Thelephora terrestris</name>
    <dbReference type="NCBI Taxonomy" id="56493"/>
    <lineage>
        <taxon>Eukaryota</taxon>
        <taxon>Fungi</taxon>
        <taxon>Dikarya</taxon>
        <taxon>Basidiomycota</taxon>
        <taxon>Agaricomycotina</taxon>
        <taxon>Agaricomycetes</taxon>
        <taxon>Thelephorales</taxon>
        <taxon>Thelephoraceae</taxon>
        <taxon>Thelephora</taxon>
    </lineage>
</organism>
<reference evidence="2" key="2">
    <citation type="submission" date="2020-11" db="EMBL/GenBank/DDBJ databases">
        <authorList>
            <consortium name="DOE Joint Genome Institute"/>
            <person name="Kuo A."/>
            <person name="Miyauchi S."/>
            <person name="Kiss E."/>
            <person name="Drula E."/>
            <person name="Kohler A."/>
            <person name="Sanchez-Garcia M."/>
            <person name="Andreopoulos B."/>
            <person name="Barry K.W."/>
            <person name="Bonito G."/>
            <person name="Buee M."/>
            <person name="Carver A."/>
            <person name="Chen C."/>
            <person name="Cichocki N."/>
            <person name="Clum A."/>
            <person name="Culley D."/>
            <person name="Crous P.W."/>
            <person name="Fauchery L."/>
            <person name="Girlanda M."/>
            <person name="Hayes R."/>
            <person name="Keri Z."/>
            <person name="Labutti K."/>
            <person name="Lipzen A."/>
            <person name="Lombard V."/>
            <person name="Magnuson J."/>
            <person name="Maillard F."/>
            <person name="Morin E."/>
            <person name="Murat C."/>
            <person name="Nolan M."/>
            <person name="Ohm R."/>
            <person name="Pangilinan J."/>
            <person name="Pereira M."/>
            <person name="Perotto S."/>
            <person name="Peter M."/>
            <person name="Riley R."/>
            <person name="Sitrit Y."/>
            <person name="Stielow B."/>
            <person name="Szollosi G."/>
            <person name="Zifcakova L."/>
            <person name="Stursova M."/>
            <person name="Spatafora J.W."/>
            <person name="Tedersoo L."/>
            <person name="Vaario L.-M."/>
            <person name="Yamada A."/>
            <person name="Yan M."/>
            <person name="Wang P."/>
            <person name="Xu J."/>
            <person name="Bruns T."/>
            <person name="Baldrian P."/>
            <person name="Vilgalys R."/>
            <person name="Henrissat B."/>
            <person name="Grigoriev I.V."/>
            <person name="Hibbett D."/>
            <person name="Nagy L.G."/>
            <person name="Martin F.M."/>
        </authorList>
    </citation>
    <scope>NUCLEOTIDE SEQUENCE</scope>
    <source>
        <strain evidence="2">UH-Tt-Lm1</strain>
    </source>
</reference>
<evidence type="ECO:0000256" key="1">
    <source>
        <dbReference type="SAM" id="MobiDB-lite"/>
    </source>
</evidence>
<sequence>MERYAFSASLPHLSSLRRPSHSINTSVVPASETAESSMAEEAIEVQNPPASVVYQAAPPLYPPIAGPRATENGIAHNLMTDFVDMNNPNGFGVVVNLQEFMIWIASRD</sequence>
<dbReference type="Proteomes" id="UP000736335">
    <property type="component" value="Unassembled WGS sequence"/>
</dbReference>
<name>A0A9P6LCL0_9AGAM</name>
<keyword evidence="3" id="KW-1185">Reference proteome</keyword>
<comment type="caution">
    <text evidence="2">The sequence shown here is derived from an EMBL/GenBank/DDBJ whole genome shotgun (WGS) entry which is preliminary data.</text>
</comment>
<dbReference type="EMBL" id="WIUZ02000001">
    <property type="protein sequence ID" value="KAF9792884.1"/>
    <property type="molecule type" value="Genomic_DNA"/>
</dbReference>
<evidence type="ECO:0000313" key="3">
    <source>
        <dbReference type="Proteomes" id="UP000736335"/>
    </source>
</evidence>
<protein>
    <submittedName>
        <fullName evidence="2">Uncharacterized protein</fullName>
    </submittedName>
</protein>
<dbReference type="AlphaFoldDB" id="A0A9P6LCL0"/>
<accession>A0A9P6LCL0</accession>
<proteinExistence type="predicted"/>
<evidence type="ECO:0000313" key="2">
    <source>
        <dbReference type="EMBL" id="KAF9792884.1"/>
    </source>
</evidence>
<reference evidence="2" key="1">
    <citation type="journal article" date="2020" name="Nat. Commun.">
        <title>Large-scale genome sequencing of mycorrhizal fungi provides insights into the early evolution of symbiotic traits.</title>
        <authorList>
            <person name="Miyauchi S."/>
            <person name="Kiss E."/>
            <person name="Kuo A."/>
            <person name="Drula E."/>
            <person name="Kohler A."/>
            <person name="Sanchez-Garcia M."/>
            <person name="Morin E."/>
            <person name="Andreopoulos B."/>
            <person name="Barry K.W."/>
            <person name="Bonito G."/>
            <person name="Buee M."/>
            <person name="Carver A."/>
            <person name="Chen C."/>
            <person name="Cichocki N."/>
            <person name="Clum A."/>
            <person name="Culley D."/>
            <person name="Crous P.W."/>
            <person name="Fauchery L."/>
            <person name="Girlanda M."/>
            <person name="Hayes R.D."/>
            <person name="Keri Z."/>
            <person name="LaButti K."/>
            <person name="Lipzen A."/>
            <person name="Lombard V."/>
            <person name="Magnuson J."/>
            <person name="Maillard F."/>
            <person name="Murat C."/>
            <person name="Nolan M."/>
            <person name="Ohm R.A."/>
            <person name="Pangilinan J."/>
            <person name="Pereira M.F."/>
            <person name="Perotto S."/>
            <person name="Peter M."/>
            <person name="Pfister S."/>
            <person name="Riley R."/>
            <person name="Sitrit Y."/>
            <person name="Stielow J.B."/>
            <person name="Szollosi G."/>
            <person name="Zifcakova L."/>
            <person name="Stursova M."/>
            <person name="Spatafora J.W."/>
            <person name="Tedersoo L."/>
            <person name="Vaario L.M."/>
            <person name="Yamada A."/>
            <person name="Yan M."/>
            <person name="Wang P."/>
            <person name="Xu J."/>
            <person name="Bruns T."/>
            <person name="Baldrian P."/>
            <person name="Vilgalys R."/>
            <person name="Dunand C."/>
            <person name="Henrissat B."/>
            <person name="Grigoriev I.V."/>
            <person name="Hibbett D."/>
            <person name="Nagy L.G."/>
            <person name="Martin F.M."/>
        </authorList>
    </citation>
    <scope>NUCLEOTIDE SEQUENCE</scope>
    <source>
        <strain evidence="2">UH-Tt-Lm1</strain>
    </source>
</reference>
<gene>
    <name evidence="2" type="ORF">BJ322DRAFT_83035</name>
</gene>
<feature type="region of interest" description="Disordered" evidence="1">
    <location>
        <begin position="15"/>
        <end position="35"/>
    </location>
</feature>